<organism evidence="1 2">
    <name type="scientific">Dryococelus australis</name>
    <dbReference type="NCBI Taxonomy" id="614101"/>
    <lineage>
        <taxon>Eukaryota</taxon>
        <taxon>Metazoa</taxon>
        <taxon>Ecdysozoa</taxon>
        <taxon>Arthropoda</taxon>
        <taxon>Hexapoda</taxon>
        <taxon>Insecta</taxon>
        <taxon>Pterygota</taxon>
        <taxon>Neoptera</taxon>
        <taxon>Polyneoptera</taxon>
        <taxon>Phasmatodea</taxon>
        <taxon>Verophasmatodea</taxon>
        <taxon>Anareolatae</taxon>
        <taxon>Phasmatidae</taxon>
        <taxon>Eurycanthinae</taxon>
        <taxon>Dryococelus</taxon>
    </lineage>
</organism>
<evidence type="ECO:0000313" key="2">
    <source>
        <dbReference type="Proteomes" id="UP001159363"/>
    </source>
</evidence>
<protein>
    <submittedName>
        <fullName evidence="1">Uncharacterized protein</fullName>
    </submittedName>
</protein>
<keyword evidence="2" id="KW-1185">Reference proteome</keyword>
<reference evidence="1 2" key="1">
    <citation type="submission" date="2023-02" db="EMBL/GenBank/DDBJ databases">
        <title>LHISI_Scaffold_Assembly.</title>
        <authorList>
            <person name="Stuart O.P."/>
            <person name="Cleave R."/>
            <person name="Magrath M.J.L."/>
            <person name="Mikheyev A.S."/>
        </authorList>
    </citation>
    <scope>NUCLEOTIDE SEQUENCE [LARGE SCALE GENOMIC DNA]</scope>
    <source>
        <strain evidence="1">Daus_M_001</strain>
        <tissue evidence="1">Leg muscle</tissue>
    </source>
</reference>
<comment type="caution">
    <text evidence="1">The sequence shown here is derived from an EMBL/GenBank/DDBJ whole genome shotgun (WGS) entry which is preliminary data.</text>
</comment>
<dbReference type="EMBL" id="JARBHB010000005">
    <property type="protein sequence ID" value="KAJ8884635.1"/>
    <property type="molecule type" value="Genomic_DNA"/>
</dbReference>
<sequence length="231" mass="26342">MESNLAPSRGDYRTCLHRVLTWTLGGVYLAFPVLEQYAHPVQYNASLPGPASTKPRWSEEELRIMARDEVFLPENIRFVNQALVVRLHGKGLFVERTLDSIKDQRKQPKYQKLVKEIHSFELSDPLSTMTKRWSTGATANLPRRSEGGGVVIPEANILVAAVDAAERGETVVGFTDKWFRKVFPVMDCVKPLPENLDHPFEVTRQEVRRIMYARLQALWRKNSSNLAAKIL</sequence>
<proteinExistence type="predicted"/>
<name>A0ABQ9HKB3_9NEOP</name>
<dbReference type="Proteomes" id="UP001159363">
    <property type="component" value="Chromosome 4"/>
</dbReference>
<accession>A0ABQ9HKB3</accession>
<gene>
    <name evidence="1" type="ORF">PR048_016492</name>
</gene>
<evidence type="ECO:0000313" key="1">
    <source>
        <dbReference type="EMBL" id="KAJ8884635.1"/>
    </source>
</evidence>